<evidence type="ECO:0000259" key="6">
    <source>
        <dbReference type="Pfam" id="PF11329"/>
    </source>
</evidence>
<dbReference type="Pfam" id="PF17167">
    <property type="entry name" value="Glyco_hydro_94"/>
    <property type="match status" value="1"/>
</dbReference>
<gene>
    <name evidence="8" type="ORF">NGM99_01555</name>
</gene>
<feature type="domain" description="Glycosyl hydrolase 94 supersandwich" evidence="4">
    <location>
        <begin position="1550"/>
        <end position="1814"/>
    </location>
</feature>
<dbReference type="Gene3D" id="1.50.10.140">
    <property type="match status" value="2"/>
</dbReference>
<evidence type="ECO:0000259" key="7">
    <source>
        <dbReference type="Pfam" id="PF17167"/>
    </source>
</evidence>
<feature type="transmembrane region" description="Helical" evidence="3">
    <location>
        <begin position="799"/>
        <end position="818"/>
    </location>
</feature>
<dbReference type="Proteomes" id="UP001205906">
    <property type="component" value="Unassembled WGS sequence"/>
</dbReference>
<evidence type="ECO:0000256" key="1">
    <source>
        <dbReference type="ARBA" id="ARBA00022676"/>
    </source>
</evidence>
<feature type="transmembrane region" description="Helical" evidence="3">
    <location>
        <begin position="950"/>
        <end position="969"/>
    </location>
</feature>
<dbReference type="InterPro" id="IPR021478">
    <property type="entry name" value="DUF3131"/>
</dbReference>
<dbReference type="EMBL" id="JAMXQS010000001">
    <property type="protein sequence ID" value="MCO6048474.1"/>
    <property type="molecule type" value="Genomic_DNA"/>
</dbReference>
<dbReference type="InterPro" id="IPR011013">
    <property type="entry name" value="Gal_mutarotase_sf_dom"/>
</dbReference>
<dbReference type="CDD" id="cd11753">
    <property type="entry name" value="GH94N_ChvB_NdvB_2_like"/>
    <property type="match status" value="1"/>
</dbReference>
<dbReference type="SUPFAM" id="SSF48208">
    <property type="entry name" value="Six-hairpin glycosidases"/>
    <property type="match status" value="1"/>
</dbReference>
<feature type="domain" description="Glycoamylase-like" evidence="5">
    <location>
        <begin position="1289"/>
        <end position="1496"/>
    </location>
</feature>
<reference evidence="8 9" key="1">
    <citation type="submission" date="2022-06" db="EMBL/GenBank/DDBJ databases">
        <title>Mesorhizobium sp. strain RP14 Genome sequencing and assembly.</title>
        <authorList>
            <person name="Kim I."/>
        </authorList>
    </citation>
    <scope>NUCLEOTIDE SEQUENCE [LARGE SCALE GENOMIC DNA]</scope>
    <source>
        <strain evidence="9">RP14(2022)</strain>
    </source>
</reference>
<dbReference type="SUPFAM" id="SSF74650">
    <property type="entry name" value="Galactose mutarotase-like"/>
    <property type="match status" value="2"/>
</dbReference>
<feature type="domain" description="Glycosyl hydrolase 94 catalytic" evidence="7">
    <location>
        <begin position="2342"/>
        <end position="2765"/>
    </location>
</feature>
<dbReference type="InterPro" id="IPR037018">
    <property type="entry name" value="GH65_N"/>
</dbReference>
<keyword evidence="3" id="KW-0812">Transmembrane</keyword>
<dbReference type="InterPro" id="IPR033432">
    <property type="entry name" value="GH94_catalytic"/>
</dbReference>
<feature type="domain" description="Glycosyl hydrolase 94 supersandwich" evidence="4">
    <location>
        <begin position="2058"/>
        <end position="2328"/>
    </location>
</feature>
<dbReference type="InterPro" id="IPR012341">
    <property type="entry name" value="6hp_glycosidase-like_sf"/>
</dbReference>
<evidence type="ECO:0000313" key="8">
    <source>
        <dbReference type="EMBL" id="MCO6048474.1"/>
    </source>
</evidence>
<organism evidence="8 9">
    <name type="scientific">Mesorhizobium liriopis</name>
    <dbReference type="NCBI Taxonomy" id="2953882"/>
    <lineage>
        <taxon>Bacteria</taxon>
        <taxon>Pseudomonadati</taxon>
        <taxon>Pseudomonadota</taxon>
        <taxon>Alphaproteobacteria</taxon>
        <taxon>Hyphomicrobiales</taxon>
        <taxon>Phyllobacteriaceae</taxon>
        <taxon>Mesorhizobium</taxon>
    </lineage>
</organism>
<keyword evidence="3" id="KW-1133">Transmembrane helix</keyword>
<feature type="transmembrane region" description="Helical" evidence="3">
    <location>
        <begin position="399"/>
        <end position="419"/>
    </location>
</feature>
<evidence type="ECO:0000259" key="4">
    <source>
        <dbReference type="Pfam" id="PF06165"/>
    </source>
</evidence>
<evidence type="ECO:0000256" key="2">
    <source>
        <dbReference type="ARBA" id="ARBA00022679"/>
    </source>
</evidence>
<dbReference type="PANTHER" id="PTHR37469:SF2">
    <property type="entry name" value="CELLOBIONIC ACID PHOSPHORYLASE"/>
    <property type="match status" value="1"/>
</dbReference>
<protein>
    <submittedName>
        <fullName evidence="8">DUF3131 domain-containing protein</fullName>
    </submittedName>
</protein>
<dbReference type="Pfam" id="PF06165">
    <property type="entry name" value="GH94_b-supersand"/>
    <property type="match status" value="2"/>
</dbReference>
<dbReference type="CDD" id="cd11756">
    <property type="entry name" value="GH94N_ChvB_NdvB_1_like"/>
    <property type="match status" value="1"/>
</dbReference>
<feature type="transmembrane region" description="Helical" evidence="3">
    <location>
        <begin position="865"/>
        <end position="886"/>
    </location>
</feature>
<dbReference type="InterPro" id="IPR052047">
    <property type="entry name" value="GH94_Enzymes"/>
</dbReference>
<feature type="transmembrane region" description="Helical" evidence="3">
    <location>
        <begin position="922"/>
        <end position="943"/>
    </location>
</feature>
<accession>A0ABT1C0W8</accession>
<evidence type="ECO:0000313" key="9">
    <source>
        <dbReference type="Proteomes" id="UP001205906"/>
    </source>
</evidence>
<dbReference type="InterPro" id="IPR037824">
    <property type="entry name" value="GH94N_2_NdvB"/>
</dbReference>
<dbReference type="Gene3D" id="1.50.10.10">
    <property type="match status" value="1"/>
</dbReference>
<keyword evidence="2" id="KW-0808">Transferase</keyword>
<dbReference type="InterPro" id="IPR008928">
    <property type="entry name" value="6-hairpin_glycosidase_sf"/>
</dbReference>
<evidence type="ECO:0000256" key="3">
    <source>
        <dbReference type="SAM" id="Phobius"/>
    </source>
</evidence>
<dbReference type="InterPro" id="IPR010383">
    <property type="entry name" value="Glyco_hydrolase_94_b-supersand"/>
</dbReference>
<name>A0ABT1C0W8_9HYPH</name>
<feature type="transmembrane region" description="Helical" evidence="3">
    <location>
        <begin position="431"/>
        <end position="458"/>
    </location>
</feature>
<dbReference type="InterPro" id="IPR019282">
    <property type="entry name" value="Glycoamylase-like_cons_dom"/>
</dbReference>
<keyword evidence="9" id="KW-1185">Reference proteome</keyword>
<dbReference type="InterPro" id="IPR037820">
    <property type="entry name" value="GH94N_NdvB"/>
</dbReference>
<dbReference type="Gene3D" id="2.60.420.10">
    <property type="entry name" value="Maltose phosphorylase, domain 3"/>
    <property type="match status" value="1"/>
</dbReference>
<keyword evidence="3" id="KW-0472">Membrane</keyword>
<sequence>MNVQTDPNRLQPAHRYLAPAELPIRSGFMQEDRLRRLGQKLADGEVTDLFGLTPFDFQARIRDNAAKILEVYRDTNEAALRGDSITPAAQWLLDNNYVVEETIFQVKRDLPRKFYRELPTLTLPNGTTVPRVLAIAWLYVAHSDSAMSANLFRAVVEGFQTRTPLRIGELWALPSMLRFVLVENLRRLAVRVRRARQMRQIANEVADNVLASLDDDKGRDILSGYSEHARDTTFATQLLYRLRDGSQNAGKALMWLENELEKSGSDAEEIIIGEHQTLSAGNVTTGNIIRGLRLINDVDWTVWFEEVSEVDALLREETDFADLDFHSRDQLRRAIEDLAKGSKLGEHEVTVKAVEMAKAANLNIGFFLVGPQLPELEKALGYRQSFGSRLKRSLTRADWLGVVVPVALLTILLLLLAAVSLKAAGLHAGAIALLLVLFAVPASEGALGFFNTIVLLFLQPSRLLGYDYRKDGVPEEARTLVVVPALIGSRDDVDESVRNLEVHYLANTKGAIHFALLTDWPDSREEQKDGDAEVLAYARAEIEKLNARYPIEGTPRFYVLHRRRLFNKAQGVWMGWERKRGKLHELNLLLRGDGDTTFLPNPTPLPRDIQYVMTLDADTRMMRDVVQNLVGKMRHPCNVPVYDPAKGRVTQGYAILQPRVTASLTTGDEASFFQRVFSANRGLDPYVFAVSDLYQDVFGEGTFTGKGLYHVDMMEEALAGRIPENAVLSHDLLEGSLARAALVTDVELVEDYPTRYAVDASRQHRWARGDWQLLPFIFDPKSAVPALSRWKMIDNLRRSLTPIFWVLASIAGWSFLPFTVAAQWQALLILSLFLAPTFDIVHGILPSSREVTPRGHVRALFRDIAFGTAMVALRIVLMAHSAWMMGDALVRTIYRLFVTRQNMLEWRAASQVHQGSATSMEFYYRLMWGAPVIAVFALVIPLFAQSTGAVVAFFFAVFWAFSPAFAWLISRSAETEDRLDVSDEDIAALRTVARRTWSYFESFCQAEHNFIPPDNFQENPVPVVAARTSPTNIGMYLLSVVSARDCGWISLEDAATRIDQTMTTLERMDRYRGHIYNWYETRTLRAMEPRYISAVDSGNLAGHLVALAAACDEWAEAPAVYLQGDYDGVTDAARVVAEVLNEIPDDRRQLRPLRQRLFDRLDGMKRAVETIKSQPELASVRTINLTVAAAEVRKISGAIHAELGNYYSAELDAWAKRLEECCEAHVRDAHTDEAGMRSLRERFTKLRDRARLFAFEMDFSFLLRQDRKLLSIGYRLDDHQLDEACYDLLASECRLASLFGVAKGDLPTEHWFRLGRTVTEIGFSGALMSWAGSMFEYLMPPLVMKEPHGSILNQTSHLVIKRQIAYARSKNIPWGISEAAFNARDREMNYQYTNFGVPGLGLKRGLANNLVIAPYATILASQFEPRAAVENLERLKKLGALGRYGFCDAVDFTPSRVPEGATCAVVQNYMAHHQGMSIVAVANVIFEGRMRDRFHSDAVIESAELLLQEKAPRDIPVATVRTEADERKAEEAEASADTRFLHSPIKDSLAVNLMSNGRYAAMVTGTGTGYSRWNDLAVTRWQADPTEDRMGSFLFLRDLDSGEWWSTTAEPKRIEGEVTHAVFSDEKAVFTKLVGKIRSEVEVTLVSEGAGEAKRVTIINESAEDRHIEVTSFAELALAKEDADNAHPAFSKMFVHTEILGNSEAILATRRKREAKEADIALAHFVTDSGAESRDAQAETDRRAFVGRGRTITEAAAFDLGARLSGAHGFTLDPIMSLRRRVRVPAGKKLMLTFWTVVGANLDEVREVMGRLDHPGSFARQSMLSWTRSQVQTRHIGLSLADAASIQKLGGYLVYPQPDLRMPSETIAAGMGPQSALWPLSISGDFPIFALRIADVADIEIVAQALRYQEYLRVHGLVADFVVVNEQASTYVQDLQHAIEALCENSRMRGRELGPRQHIFAVRKDLMDANTYRTLLASARVVLHTRNGTVFDQIERAEIAALKARAAATDASQQVGVVSTTSPKAIDVPQRLPSRAQASGDGLSMWNGFGGFAKNGAEYVVRLAGDDVTPQPWINVISNGQFGFHTSSEGASFTWSRNSRDFQLTRWSNDPVVNRPGEGIYVFDQASGRAFSPFAGVLRDPSLVYEARHGQGVSTFSTKRGPLAMEATQLVDPTDPVKVTRLRLRNDGSVPVRLRVYAFAEWVLGNNRPKSAATIVPSHDAETGAVMAQNPFSLDFGDRTAFLVSDAVPQSVTADRAEFIGRAGSAFGPEAVVKGASLSNRVEAGGDPCAAIARDVELAGGQTVDMLWLMGDAGSAREAVEFVRKHRERSFDERLEENARNWDNFLGAVRVETPDESFNTLVNHWLPYQGMACRIRARSAFYQASGAFGFRDQLQDTLALLLHDPNLAREQLLNAARRQFPEGDVQHWWLPRTDAGVRTMISDDVVWLAYGVNRLVAVTGDKSVLDEPVHWAEGRKLEEGEHDAFFTPEVSKDTAPLYEHVARALDLAIERTSERGLPLILGGDWNDGMNRVGEEGKGESIWLGWFLIRALRDFAAIADERGESSRAQKWTAHADRVHAAIEKFAWDGEWYLRGTFDDGTPLGSHASEECRIDSLAQSWSVISGAGEEARAHQAVDSAMTHLFDEENRIIRLFTPPFENTEKDPGYIKSYPPGVRENGGQYTHGSSWMVVALAMLGRGDDAFRAFQLLNPVTHALDRDNAEKFRVEPYAVSGDVYGADKAGRGGWSWYTGSAGWLYRAAVENILGITKTGRALKLAPVLPTAWDGFTATLRLEGSTIQIRVVRNGEINEPVLEVDGAPANEISLDGTTERHVVLRMPR</sequence>
<keyword evidence="1" id="KW-0328">Glycosyltransferase</keyword>
<dbReference type="Gene3D" id="2.70.98.40">
    <property type="entry name" value="Glycoside hydrolase, family 65, N-terminal domain"/>
    <property type="match status" value="2"/>
</dbReference>
<dbReference type="RefSeq" id="WP_252815284.1">
    <property type="nucleotide sequence ID" value="NZ_JAMXQS010000001.1"/>
</dbReference>
<feature type="transmembrane region" description="Helical" evidence="3">
    <location>
        <begin position="824"/>
        <end position="845"/>
    </location>
</feature>
<dbReference type="PANTHER" id="PTHR37469">
    <property type="entry name" value="CELLOBIONIC ACID PHOSPHORYLASE-RELATED"/>
    <property type="match status" value="1"/>
</dbReference>
<dbReference type="Pfam" id="PF11329">
    <property type="entry name" value="DUF3131"/>
    <property type="match status" value="1"/>
</dbReference>
<evidence type="ECO:0000259" key="5">
    <source>
        <dbReference type="Pfam" id="PF10091"/>
    </source>
</evidence>
<dbReference type="SMART" id="SM01068">
    <property type="entry name" value="CBM_X"/>
    <property type="match status" value="2"/>
</dbReference>
<proteinExistence type="predicted"/>
<dbReference type="Pfam" id="PF10091">
    <property type="entry name" value="Glycoamylase"/>
    <property type="match status" value="1"/>
</dbReference>
<comment type="caution">
    <text evidence="8">The sequence shown here is derived from an EMBL/GenBank/DDBJ whole genome shotgun (WGS) entry which is preliminary data.</text>
</comment>
<feature type="domain" description="DUF3131" evidence="6">
    <location>
        <begin position="992"/>
        <end position="1088"/>
    </location>
</feature>